<evidence type="ECO:0000313" key="1">
    <source>
        <dbReference type="EMBL" id="MBX58881.1"/>
    </source>
</evidence>
<name>A0A2P2PVV6_RHIMU</name>
<sequence>MKHVSVCGYYLIMNLQSNTWVLQDPCGDSLRL</sequence>
<dbReference type="EMBL" id="GGEC01078397">
    <property type="protein sequence ID" value="MBX58881.1"/>
    <property type="molecule type" value="Transcribed_RNA"/>
</dbReference>
<reference evidence="1" key="1">
    <citation type="submission" date="2018-02" db="EMBL/GenBank/DDBJ databases">
        <title>Rhizophora mucronata_Transcriptome.</title>
        <authorList>
            <person name="Meera S.P."/>
            <person name="Sreeshan A."/>
            <person name="Augustine A."/>
        </authorList>
    </citation>
    <scope>NUCLEOTIDE SEQUENCE</scope>
    <source>
        <tissue evidence="1">Leaf</tissue>
    </source>
</reference>
<accession>A0A2P2PVV6</accession>
<organism evidence="1">
    <name type="scientific">Rhizophora mucronata</name>
    <name type="common">Asiatic mangrove</name>
    <dbReference type="NCBI Taxonomy" id="61149"/>
    <lineage>
        <taxon>Eukaryota</taxon>
        <taxon>Viridiplantae</taxon>
        <taxon>Streptophyta</taxon>
        <taxon>Embryophyta</taxon>
        <taxon>Tracheophyta</taxon>
        <taxon>Spermatophyta</taxon>
        <taxon>Magnoliopsida</taxon>
        <taxon>eudicotyledons</taxon>
        <taxon>Gunneridae</taxon>
        <taxon>Pentapetalae</taxon>
        <taxon>rosids</taxon>
        <taxon>fabids</taxon>
        <taxon>Malpighiales</taxon>
        <taxon>Rhizophoraceae</taxon>
        <taxon>Rhizophora</taxon>
    </lineage>
</organism>
<protein>
    <submittedName>
        <fullName evidence="1">Uncharacterized protein</fullName>
    </submittedName>
</protein>
<proteinExistence type="predicted"/>
<dbReference type="AlphaFoldDB" id="A0A2P2PVV6"/>